<organism evidence="3 4">
    <name type="scientific">Candidatus Blautia gallistercoris</name>
    <dbReference type="NCBI Taxonomy" id="2838490"/>
    <lineage>
        <taxon>Bacteria</taxon>
        <taxon>Bacillati</taxon>
        <taxon>Bacillota</taxon>
        <taxon>Clostridia</taxon>
        <taxon>Lachnospirales</taxon>
        <taxon>Lachnospiraceae</taxon>
        <taxon>Blautia</taxon>
    </lineage>
</organism>
<feature type="transmembrane region" description="Helical" evidence="1">
    <location>
        <begin position="286"/>
        <end position="308"/>
    </location>
</feature>
<feature type="transmembrane region" description="Helical" evidence="1">
    <location>
        <begin position="36"/>
        <end position="55"/>
    </location>
</feature>
<dbReference type="InterPro" id="IPR052734">
    <property type="entry name" value="Nod_factor_acetyltransferase"/>
</dbReference>
<feature type="transmembrane region" description="Helical" evidence="1">
    <location>
        <begin position="12"/>
        <end position="30"/>
    </location>
</feature>
<feature type="transmembrane region" description="Helical" evidence="1">
    <location>
        <begin position="186"/>
        <end position="205"/>
    </location>
</feature>
<sequence>MAEKREYLFDNIKGFIIFLVVWEHFAGVTIRSGSLAGDLLCTAVLLFHMSVMMFVSGYFSKNLGRRNMEYNIRKVLIPYMLITVLVALGEWVVSGRLRLKIFSPGFALWYMLVLFLFRMLLPYLTRVRHVILLSFLVALLSGMFPDVERFSTLGRAFTNLPFFLLGYYCSGEHVEKLRNWMKRPERIIYTTAFVILTFGSAGMAIQNDWDANVYRNNTTYAAAGMSNLLGMECRLLFYLIGCFAILCFLACFSRKRTFLSRAGKNSMVVYFFHIFVYRLIDHIPYISGGSLLNFILVTLLSAATVWLLSMDIWSKIFHIVVNFLGDFCFGKQKS</sequence>
<evidence type="ECO:0000313" key="3">
    <source>
        <dbReference type="EMBL" id="HIX60240.1"/>
    </source>
</evidence>
<keyword evidence="1" id="KW-0472">Membrane</keyword>
<evidence type="ECO:0000256" key="1">
    <source>
        <dbReference type="SAM" id="Phobius"/>
    </source>
</evidence>
<dbReference type="Pfam" id="PF01757">
    <property type="entry name" value="Acyl_transf_3"/>
    <property type="match status" value="1"/>
</dbReference>
<dbReference type="PANTHER" id="PTHR37312:SF1">
    <property type="entry name" value="MEMBRANE-BOUND ACYLTRANSFERASE YKRP-RELATED"/>
    <property type="match status" value="1"/>
</dbReference>
<feature type="transmembrane region" description="Helical" evidence="1">
    <location>
        <begin position="235"/>
        <end position="252"/>
    </location>
</feature>
<feature type="transmembrane region" description="Helical" evidence="1">
    <location>
        <begin position="76"/>
        <end position="95"/>
    </location>
</feature>
<keyword evidence="3" id="KW-0808">Transferase</keyword>
<evidence type="ECO:0000313" key="4">
    <source>
        <dbReference type="Proteomes" id="UP000886817"/>
    </source>
</evidence>
<gene>
    <name evidence="3" type="ORF">IAA45_11085</name>
</gene>
<reference evidence="3" key="1">
    <citation type="journal article" date="2021" name="PeerJ">
        <title>Extensive microbial diversity within the chicken gut microbiome revealed by metagenomics and culture.</title>
        <authorList>
            <person name="Gilroy R."/>
            <person name="Ravi A."/>
            <person name="Getino M."/>
            <person name="Pursley I."/>
            <person name="Horton D.L."/>
            <person name="Alikhan N.F."/>
            <person name="Baker D."/>
            <person name="Gharbi K."/>
            <person name="Hall N."/>
            <person name="Watson M."/>
            <person name="Adriaenssens E.M."/>
            <person name="Foster-Nyarko E."/>
            <person name="Jarju S."/>
            <person name="Secka A."/>
            <person name="Antonio M."/>
            <person name="Oren A."/>
            <person name="Chaudhuri R.R."/>
            <person name="La Ragione R."/>
            <person name="Hildebrand F."/>
            <person name="Pallen M.J."/>
        </authorList>
    </citation>
    <scope>NUCLEOTIDE SEQUENCE</scope>
    <source>
        <strain evidence="3">ChiSjej1B19-8411</strain>
    </source>
</reference>
<evidence type="ECO:0000259" key="2">
    <source>
        <dbReference type="Pfam" id="PF01757"/>
    </source>
</evidence>
<dbReference type="AlphaFoldDB" id="A0A9D1WJI2"/>
<proteinExistence type="predicted"/>
<keyword evidence="1" id="KW-0812">Transmembrane</keyword>
<dbReference type="EMBL" id="DXEX01000236">
    <property type="protein sequence ID" value="HIX60240.1"/>
    <property type="molecule type" value="Genomic_DNA"/>
</dbReference>
<dbReference type="GO" id="GO:0016747">
    <property type="term" value="F:acyltransferase activity, transferring groups other than amino-acyl groups"/>
    <property type="evidence" value="ECO:0007669"/>
    <property type="project" value="InterPro"/>
</dbReference>
<feature type="transmembrane region" description="Helical" evidence="1">
    <location>
        <begin position="127"/>
        <end position="144"/>
    </location>
</feature>
<keyword evidence="3" id="KW-0012">Acyltransferase</keyword>
<dbReference type="PANTHER" id="PTHR37312">
    <property type="entry name" value="MEMBRANE-BOUND ACYLTRANSFERASE YKRP-RELATED"/>
    <property type="match status" value="1"/>
</dbReference>
<protein>
    <submittedName>
        <fullName evidence="3">Acyltransferase family protein</fullName>
    </submittedName>
</protein>
<feature type="transmembrane region" description="Helical" evidence="1">
    <location>
        <begin position="156"/>
        <end position="174"/>
    </location>
</feature>
<accession>A0A9D1WJI2</accession>
<reference evidence="3" key="2">
    <citation type="submission" date="2021-04" db="EMBL/GenBank/DDBJ databases">
        <authorList>
            <person name="Gilroy R."/>
        </authorList>
    </citation>
    <scope>NUCLEOTIDE SEQUENCE</scope>
    <source>
        <strain evidence="3">ChiSjej1B19-8411</strain>
    </source>
</reference>
<feature type="domain" description="Acyltransferase 3" evidence="2">
    <location>
        <begin position="9"/>
        <end position="309"/>
    </location>
</feature>
<dbReference type="Proteomes" id="UP000886817">
    <property type="component" value="Unassembled WGS sequence"/>
</dbReference>
<dbReference type="InterPro" id="IPR002656">
    <property type="entry name" value="Acyl_transf_3_dom"/>
</dbReference>
<comment type="caution">
    <text evidence="3">The sequence shown here is derived from an EMBL/GenBank/DDBJ whole genome shotgun (WGS) entry which is preliminary data.</text>
</comment>
<keyword evidence="1" id="KW-1133">Transmembrane helix</keyword>
<name>A0A9D1WJI2_9FIRM</name>
<feature type="transmembrane region" description="Helical" evidence="1">
    <location>
        <begin position="101"/>
        <end position="120"/>
    </location>
</feature>